<feature type="region of interest" description="Disordered" evidence="1">
    <location>
        <begin position="265"/>
        <end position="285"/>
    </location>
</feature>
<dbReference type="EMBL" id="CAADGD010000222">
    <property type="protein sequence ID" value="VFK73574.1"/>
    <property type="molecule type" value="Genomic_DNA"/>
</dbReference>
<dbReference type="EMBL" id="CAADFZ010000230">
    <property type="protein sequence ID" value="VFK68375.1"/>
    <property type="molecule type" value="Genomic_DNA"/>
</dbReference>
<name>A0A451AQU6_9GAMM</name>
<dbReference type="AlphaFoldDB" id="A0A451AQU6"/>
<sequence length="285" mass="32204">MRRKNKILSWKGTLFTIFSLLLLAIVTGCSIFPNNNYRTPFSVRNPLIHGELEDANGDYTEYLQEKAQAFICTYKAARNFEKLGMKTKEASKCEAIGEDYSHNDLIRRYVGAGIIYSQLLCKNYFDRHTLTKARRDFAKMGTNITGGLASALMGLAKTNASVVAGTGALFSFGEATFDAYDEAFIVSPELSELERLVKEKQKEEEVIIYKKLNAEAGKTWPDKIETLDQGERSLNDYIFHCTVNGMKILLDSSVQKRAEDIKKNTPLIQNNEKNESPTLLELQRK</sequence>
<evidence type="ECO:0000313" key="2">
    <source>
        <dbReference type="EMBL" id="VFK68375.1"/>
    </source>
</evidence>
<proteinExistence type="predicted"/>
<accession>A0A451AQU6</accession>
<evidence type="ECO:0000256" key="1">
    <source>
        <dbReference type="SAM" id="MobiDB-lite"/>
    </source>
</evidence>
<reference evidence="2" key="1">
    <citation type="submission" date="2019-02" db="EMBL/GenBank/DDBJ databases">
        <authorList>
            <person name="Gruber-Vodicka R. H."/>
            <person name="Seah K. B. B."/>
        </authorList>
    </citation>
    <scope>NUCLEOTIDE SEQUENCE</scope>
    <source>
        <strain evidence="3">BECK_BY19</strain>
        <strain evidence="2">BECK_BY8</strain>
    </source>
</reference>
<evidence type="ECO:0000313" key="3">
    <source>
        <dbReference type="EMBL" id="VFK73574.1"/>
    </source>
</evidence>
<evidence type="ECO:0008006" key="4">
    <source>
        <dbReference type="Google" id="ProtNLM"/>
    </source>
</evidence>
<organism evidence="2">
    <name type="scientific">Candidatus Kentrum sp. UNK</name>
    <dbReference type="NCBI Taxonomy" id="2126344"/>
    <lineage>
        <taxon>Bacteria</taxon>
        <taxon>Pseudomonadati</taxon>
        <taxon>Pseudomonadota</taxon>
        <taxon>Gammaproteobacteria</taxon>
        <taxon>Candidatus Kentrum</taxon>
    </lineage>
</organism>
<dbReference type="PROSITE" id="PS51257">
    <property type="entry name" value="PROKAR_LIPOPROTEIN"/>
    <property type="match status" value="1"/>
</dbReference>
<protein>
    <recommendedName>
        <fullName evidence="4">Lipoprotein</fullName>
    </recommendedName>
</protein>
<gene>
    <name evidence="2" type="ORF">BECKUNK1418G_GA0071005_12303</name>
    <name evidence="3" type="ORF">BECKUNK1418H_GA0071006_12223</name>
</gene>